<gene>
    <name evidence="2" type="ORF">ITP53_03040</name>
</gene>
<keyword evidence="3" id="KW-1185">Reference proteome</keyword>
<dbReference type="RefSeq" id="WP_195893720.1">
    <property type="nucleotide sequence ID" value="NZ_JADOGI010000005.1"/>
</dbReference>
<dbReference type="Proteomes" id="UP000605361">
    <property type="component" value="Unassembled WGS sequence"/>
</dbReference>
<sequence>MIGSPPTDSPAGQGKRRMPTAWEQTGGLAGLFYSSFPVMVFVGGNAMFGLQAGIWSAVGTAIAFILLRVVRKEPLGPALSGFIGIAISSFIAYRSGSASGFFLFGIWFSLACFAVLVFSILIRRPLAGVAWSVLNRVPLEWTKDRPSRFGYDVATAVLAAVFAARYVVQRWLYEEDYTGWLAVAKITMGYPLLALALLTTVWAVRRSDRRLKRLKETAE</sequence>
<proteinExistence type="predicted"/>
<feature type="transmembrane region" description="Helical" evidence="1">
    <location>
        <begin position="99"/>
        <end position="122"/>
    </location>
</feature>
<keyword evidence="1" id="KW-0472">Membrane</keyword>
<dbReference type="InterPro" id="IPR016566">
    <property type="entry name" value="UCP010219"/>
</dbReference>
<dbReference type="AlphaFoldDB" id="A0A931EWR4"/>
<evidence type="ECO:0000313" key="3">
    <source>
        <dbReference type="Proteomes" id="UP000605361"/>
    </source>
</evidence>
<dbReference type="PIRSF" id="PIRSF010219">
    <property type="entry name" value="UCP010219"/>
    <property type="match status" value="1"/>
</dbReference>
<feature type="transmembrane region" description="Helical" evidence="1">
    <location>
        <begin position="21"/>
        <end position="42"/>
    </location>
</feature>
<keyword evidence="1" id="KW-0812">Transmembrane</keyword>
<name>A0A931EWR4_9ACTN</name>
<keyword evidence="1" id="KW-1133">Transmembrane helix</keyword>
<organism evidence="2 3">
    <name type="scientific">Nonomuraea cypriaca</name>
    <dbReference type="NCBI Taxonomy" id="1187855"/>
    <lineage>
        <taxon>Bacteria</taxon>
        <taxon>Bacillati</taxon>
        <taxon>Actinomycetota</taxon>
        <taxon>Actinomycetes</taxon>
        <taxon>Streptosporangiales</taxon>
        <taxon>Streptosporangiaceae</taxon>
        <taxon>Nonomuraea</taxon>
    </lineage>
</organism>
<feature type="transmembrane region" description="Helical" evidence="1">
    <location>
        <begin position="180"/>
        <end position="204"/>
    </location>
</feature>
<dbReference type="Pfam" id="PF11361">
    <property type="entry name" value="DUF3159"/>
    <property type="match status" value="1"/>
</dbReference>
<evidence type="ECO:0000313" key="2">
    <source>
        <dbReference type="EMBL" id="MBF8184732.1"/>
    </source>
</evidence>
<protein>
    <submittedName>
        <fullName evidence="2">DUF3159 domain-containing protein</fullName>
    </submittedName>
</protein>
<evidence type="ECO:0000256" key="1">
    <source>
        <dbReference type="SAM" id="Phobius"/>
    </source>
</evidence>
<comment type="caution">
    <text evidence="2">The sequence shown here is derived from an EMBL/GenBank/DDBJ whole genome shotgun (WGS) entry which is preliminary data.</text>
</comment>
<dbReference type="EMBL" id="JADOGI010000005">
    <property type="protein sequence ID" value="MBF8184732.1"/>
    <property type="molecule type" value="Genomic_DNA"/>
</dbReference>
<feature type="transmembrane region" description="Helical" evidence="1">
    <location>
        <begin position="74"/>
        <end position="93"/>
    </location>
</feature>
<reference evidence="2" key="1">
    <citation type="submission" date="2020-11" db="EMBL/GenBank/DDBJ databases">
        <title>Whole-genome analyses of Nonomuraea sp. K274.</title>
        <authorList>
            <person name="Veyisoglu A."/>
        </authorList>
    </citation>
    <scope>NUCLEOTIDE SEQUENCE</scope>
    <source>
        <strain evidence="2">K274</strain>
    </source>
</reference>
<feature type="transmembrane region" description="Helical" evidence="1">
    <location>
        <begin position="149"/>
        <end position="168"/>
    </location>
</feature>
<accession>A0A931EWR4</accession>
<feature type="transmembrane region" description="Helical" evidence="1">
    <location>
        <begin position="48"/>
        <end position="67"/>
    </location>
</feature>